<feature type="signal peptide" evidence="2">
    <location>
        <begin position="1"/>
        <end position="19"/>
    </location>
</feature>
<evidence type="ECO:0000256" key="2">
    <source>
        <dbReference type="SAM" id="SignalP"/>
    </source>
</evidence>
<feature type="region of interest" description="Disordered" evidence="1">
    <location>
        <begin position="30"/>
        <end position="49"/>
    </location>
</feature>
<reference evidence="4" key="1">
    <citation type="journal article" date="2019" name="Int. J. Syst. Evol. Microbiol.">
        <title>The Global Catalogue of Microorganisms (GCM) 10K type strain sequencing project: providing services to taxonomists for standard genome sequencing and annotation.</title>
        <authorList>
            <consortium name="The Broad Institute Genomics Platform"/>
            <consortium name="The Broad Institute Genome Sequencing Center for Infectious Disease"/>
            <person name="Wu L."/>
            <person name="Ma J."/>
        </authorList>
    </citation>
    <scope>NUCLEOTIDE SEQUENCE [LARGE SCALE GENOMIC DNA]</scope>
    <source>
        <strain evidence="4">CGMCC 1.6375</strain>
    </source>
</reference>
<evidence type="ECO:0008006" key="5">
    <source>
        <dbReference type="Google" id="ProtNLM"/>
    </source>
</evidence>
<organism evidence="3 4">
    <name type="scientific">Dyadobacter beijingensis</name>
    <dbReference type="NCBI Taxonomy" id="365489"/>
    <lineage>
        <taxon>Bacteria</taxon>
        <taxon>Pseudomonadati</taxon>
        <taxon>Bacteroidota</taxon>
        <taxon>Cytophagia</taxon>
        <taxon>Cytophagales</taxon>
        <taxon>Spirosomataceae</taxon>
        <taxon>Dyadobacter</taxon>
    </lineage>
</organism>
<protein>
    <recommendedName>
        <fullName evidence="5">Collagen-like protein</fullName>
    </recommendedName>
</protein>
<dbReference type="EMBL" id="BMLI01000001">
    <property type="protein sequence ID" value="GGM76959.1"/>
    <property type="molecule type" value="Genomic_DNA"/>
</dbReference>
<comment type="caution">
    <text evidence="3">The sequence shown here is derived from an EMBL/GenBank/DDBJ whole genome shotgun (WGS) entry which is preliminary data.</text>
</comment>
<evidence type="ECO:0000313" key="4">
    <source>
        <dbReference type="Proteomes" id="UP000632339"/>
    </source>
</evidence>
<feature type="chain" id="PRO_5046262557" description="Collagen-like protein" evidence="2">
    <location>
        <begin position="20"/>
        <end position="198"/>
    </location>
</feature>
<name>A0ABQ2HE15_9BACT</name>
<gene>
    <name evidence="3" type="ORF">GCM10010967_05660</name>
</gene>
<evidence type="ECO:0000256" key="1">
    <source>
        <dbReference type="SAM" id="MobiDB-lite"/>
    </source>
</evidence>
<dbReference type="Proteomes" id="UP000632339">
    <property type="component" value="Unassembled WGS sequence"/>
</dbReference>
<keyword evidence="4" id="KW-1185">Reference proteome</keyword>
<sequence length="198" mass="20938">MLKRLIFFAWVVLVGVALANCDGDKGDVGPAGKDGATGPAGPQGPKGDTGVAGKDALGAKIITTGPLKTESDGGYSFGISNMTPADTAMLVNAGIFVYIKSKDYWWSIPGPVGFASGDTTSFSFRYALRNGRTFFVLIKPTSWTDDTPTAPARDLDAVRVIIVPTEKFRRAAAIDWKDYNAVVKALNLKDSDAVSADL</sequence>
<keyword evidence="2" id="KW-0732">Signal</keyword>
<evidence type="ECO:0000313" key="3">
    <source>
        <dbReference type="EMBL" id="GGM76959.1"/>
    </source>
</evidence>
<accession>A0ABQ2HE15</accession>
<proteinExistence type="predicted"/>